<organism evidence="1 2">
    <name type="scientific">Corallococcus macrosporus</name>
    <dbReference type="NCBI Taxonomy" id="35"/>
    <lineage>
        <taxon>Bacteria</taxon>
        <taxon>Pseudomonadati</taxon>
        <taxon>Myxococcota</taxon>
        <taxon>Myxococcia</taxon>
        <taxon>Myxococcales</taxon>
        <taxon>Cystobacterineae</taxon>
        <taxon>Myxococcaceae</taxon>
        <taxon>Corallococcus</taxon>
    </lineage>
</organism>
<name>A0ABS3DFB5_9BACT</name>
<reference evidence="1 2" key="1">
    <citation type="submission" date="2021-02" db="EMBL/GenBank/DDBJ databases">
        <title>De Novo genome assembly of isolated myxobacteria.</title>
        <authorList>
            <person name="Stevens D.C."/>
        </authorList>
    </citation>
    <scope>NUCLEOTIDE SEQUENCE [LARGE SCALE GENOMIC DNA]</scope>
    <source>
        <strain evidence="1 2">ATCC 29039</strain>
    </source>
</reference>
<evidence type="ECO:0000313" key="1">
    <source>
        <dbReference type="EMBL" id="MBN8229465.1"/>
    </source>
</evidence>
<evidence type="ECO:0000313" key="2">
    <source>
        <dbReference type="Proteomes" id="UP000664052"/>
    </source>
</evidence>
<sequence length="202" mass="22620">MPGTPLFESAWDALLAVCPLILSQRNATAGNAAAANFDVRWRMSKECCAWLYYVPDDRYALSKLVESSDATRSQFEQGCRAPAFVEDSRYPPNSLKYLYFLHDHPATPTHLSERDLAALAKMVRIHGGYVETKAGRLPIGIVAFFSEGTSGNSAGCDGFYEYTYGSTEVVRWTPDAEGHWRRTRAGSVTWDSETEFRFVPTR</sequence>
<gene>
    <name evidence="1" type="ORF">JYK02_18295</name>
</gene>
<comment type="caution">
    <text evidence="1">The sequence shown here is derived from an EMBL/GenBank/DDBJ whole genome shotgun (WGS) entry which is preliminary data.</text>
</comment>
<dbReference type="EMBL" id="JAFIMU010000007">
    <property type="protein sequence ID" value="MBN8229465.1"/>
    <property type="molecule type" value="Genomic_DNA"/>
</dbReference>
<protein>
    <submittedName>
        <fullName evidence="1">Uncharacterized protein</fullName>
    </submittedName>
</protein>
<accession>A0ABS3DFB5</accession>
<dbReference type="RefSeq" id="WP_207052728.1">
    <property type="nucleotide sequence ID" value="NZ_JAFIMU010000007.1"/>
</dbReference>
<dbReference type="Proteomes" id="UP000664052">
    <property type="component" value="Unassembled WGS sequence"/>
</dbReference>
<proteinExistence type="predicted"/>
<keyword evidence="2" id="KW-1185">Reference proteome</keyword>